<gene>
    <name evidence="6" type="ORF">G9U52_24885</name>
</gene>
<keyword evidence="1" id="KW-0805">Transcription regulation</keyword>
<dbReference type="RefSeq" id="WP_166153351.1">
    <property type="nucleotide sequence ID" value="NZ_JAAOIW010000010.1"/>
</dbReference>
<comment type="caution">
    <text evidence="6">The sequence shown here is derived from an EMBL/GenBank/DDBJ whole genome shotgun (WGS) entry which is preliminary data.</text>
</comment>
<dbReference type="Gene3D" id="1.10.10.60">
    <property type="entry name" value="Homeodomain-like"/>
    <property type="match status" value="1"/>
</dbReference>
<dbReference type="PANTHER" id="PTHR43280:SF28">
    <property type="entry name" value="HTH-TYPE TRANSCRIPTIONAL ACTIVATOR RHAS"/>
    <property type="match status" value="1"/>
</dbReference>
<evidence type="ECO:0000256" key="2">
    <source>
        <dbReference type="ARBA" id="ARBA00023125"/>
    </source>
</evidence>
<reference evidence="6" key="1">
    <citation type="submission" date="2020-03" db="EMBL/GenBank/DDBJ databases">
        <title>Draft sequencing of Paenibacilllus sp. S3N08.</title>
        <authorList>
            <person name="Kim D.-U."/>
        </authorList>
    </citation>
    <scope>NUCLEOTIDE SEQUENCE</scope>
    <source>
        <strain evidence="6">S3N08</strain>
    </source>
</reference>
<dbReference type="PANTHER" id="PTHR43280">
    <property type="entry name" value="ARAC-FAMILY TRANSCRIPTIONAL REGULATOR"/>
    <property type="match status" value="1"/>
</dbReference>
<keyword evidence="7" id="KW-1185">Reference proteome</keyword>
<dbReference type="EMBL" id="JAAOIW010000010">
    <property type="protein sequence ID" value="NHN33057.1"/>
    <property type="molecule type" value="Genomic_DNA"/>
</dbReference>
<sequence>MNKHKSRNRGTIFWKNLSLVLLITCIPIATISVILYYIGTDRIGTEVHNAHQNQLAQSIQHMEDYLSNLEHSVVRLAFDRSLDETLKQLDFIQEFQKTNELMKSFSLMVESNSLIGGVSLYLRDANKLISDDNGFQAVQSEEDKKLLESLLEKERTIYWNYSLRKIGTPDTMMKAIVIKLPGGQMYDSFGAFMIYLDQAKLNNMVQKLASGEGVAFLFNESGQYLTTPRTNEATIEQLTLEDTLRSRITEEDLNENTFKFDWQRQSYTVSYGKISKLGGKWTFVSATPLSQIVAPVTSLSRLILMISIFGLSIGLLLSWFASNKIYDPIYRLKRLFEAAKPPRSDEKNEIIYIENQWKEHLEEQQVLSTRIEESIPTLRESFLLQFLRGHLYTHTELELIDKMKQLDWDVEHKSFAVMVAQLHGISDLGGKFSERDAQLITFAASNILLELCSEKLNKVHVINFQDLSVGVFFVLDKSSTNEPLKATLNKLAHDFIAAVNNVLRLKVTIVTSKISDSILDTPNVLEQTRKALRFRDLHTSNQMLDMNQFMMDNTSQTHFPSDLEREIAHTVSMGLEEEAVRLIRQFMKELQSNDSTELMVHQGMMKLLGTLHDTMVKHDVNLYALYEGVHLYEQLMQLSEPEPIVEWFQYKLIRPFIKTLTMTYDGNLRETMEKLLTQIQADILKDVSLEMYADQLQMSSSRLSKAFRQMNGSNFIDTVIRLRIEKCKELLVTTDMKINEIAEQLHYQPSYLIRMFKKSEGITPRQYREKHSQER</sequence>
<keyword evidence="4" id="KW-1133">Transmembrane helix</keyword>
<dbReference type="PROSITE" id="PS01124">
    <property type="entry name" value="HTH_ARAC_FAMILY_2"/>
    <property type="match status" value="1"/>
</dbReference>
<evidence type="ECO:0000256" key="1">
    <source>
        <dbReference type="ARBA" id="ARBA00023015"/>
    </source>
</evidence>
<feature type="domain" description="HTH araC/xylS-type" evidence="5">
    <location>
        <begin position="673"/>
        <end position="770"/>
    </location>
</feature>
<evidence type="ECO:0000256" key="4">
    <source>
        <dbReference type="SAM" id="Phobius"/>
    </source>
</evidence>
<evidence type="ECO:0000313" key="6">
    <source>
        <dbReference type="EMBL" id="NHN33057.1"/>
    </source>
</evidence>
<keyword evidence="4" id="KW-0472">Membrane</keyword>
<dbReference type="Gene3D" id="3.30.450.20">
    <property type="entry name" value="PAS domain"/>
    <property type="match status" value="1"/>
</dbReference>
<proteinExistence type="predicted"/>
<dbReference type="SUPFAM" id="SSF46689">
    <property type="entry name" value="Homeodomain-like"/>
    <property type="match status" value="1"/>
</dbReference>
<keyword evidence="3" id="KW-0804">Transcription</keyword>
<dbReference type="InterPro" id="IPR009057">
    <property type="entry name" value="Homeodomain-like_sf"/>
</dbReference>
<evidence type="ECO:0000259" key="5">
    <source>
        <dbReference type="PROSITE" id="PS01124"/>
    </source>
</evidence>
<dbReference type="SMART" id="SM00342">
    <property type="entry name" value="HTH_ARAC"/>
    <property type="match status" value="1"/>
</dbReference>
<dbReference type="InterPro" id="IPR018060">
    <property type="entry name" value="HTH_AraC"/>
</dbReference>
<protein>
    <submittedName>
        <fullName evidence="6">AraC family transcriptional regulator</fullName>
    </submittedName>
</protein>
<dbReference type="Proteomes" id="UP001165962">
    <property type="component" value="Unassembled WGS sequence"/>
</dbReference>
<dbReference type="Pfam" id="PF12833">
    <property type="entry name" value="HTH_18"/>
    <property type="match status" value="1"/>
</dbReference>
<accession>A0ABX0JDW1</accession>
<evidence type="ECO:0000256" key="3">
    <source>
        <dbReference type="ARBA" id="ARBA00023163"/>
    </source>
</evidence>
<keyword evidence="4" id="KW-0812">Transmembrane</keyword>
<evidence type="ECO:0000313" key="7">
    <source>
        <dbReference type="Proteomes" id="UP001165962"/>
    </source>
</evidence>
<feature type="transmembrane region" description="Helical" evidence="4">
    <location>
        <begin position="12"/>
        <end position="38"/>
    </location>
</feature>
<organism evidence="6 7">
    <name type="scientific">Paenibacillus agricola</name>
    <dbReference type="NCBI Taxonomy" id="2716264"/>
    <lineage>
        <taxon>Bacteria</taxon>
        <taxon>Bacillati</taxon>
        <taxon>Bacillota</taxon>
        <taxon>Bacilli</taxon>
        <taxon>Bacillales</taxon>
        <taxon>Paenibacillaceae</taxon>
        <taxon>Paenibacillus</taxon>
    </lineage>
</organism>
<name>A0ABX0JDW1_9BACL</name>
<keyword evidence="2" id="KW-0238">DNA-binding</keyword>